<dbReference type="EMBL" id="JAWZYT010003719">
    <property type="protein sequence ID" value="KAK4297076.1"/>
    <property type="molecule type" value="Genomic_DNA"/>
</dbReference>
<keyword evidence="3" id="KW-0649">Protein kinase inhibitor</keyword>
<organism evidence="5 6">
    <name type="scientific">Petrolisthes manimaculis</name>
    <dbReference type="NCBI Taxonomy" id="1843537"/>
    <lineage>
        <taxon>Eukaryota</taxon>
        <taxon>Metazoa</taxon>
        <taxon>Ecdysozoa</taxon>
        <taxon>Arthropoda</taxon>
        <taxon>Crustacea</taxon>
        <taxon>Multicrustacea</taxon>
        <taxon>Malacostraca</taxon>
        <taxon>Eumalacostraca</taxon>
        <taxon>Eucarida</taxon>
        <taxon>Decapoda</taxon>
        <taxon>Pleocyemata</taxon>
        <taxon>Anomura</taxon>
        <taxon>Galatheoidea</taxon>
        <taxon>Porcellanidae</taxon>
        <taxon>Petrolisthes</taxon>
    </lineage>
</organism>
<dbReference type="GO" id="GO:0004862">
    <property type="term" value="F:cAMP-dependent protein kinase inhibitor activity"/>
    <property type="evidence" value="ECO:0007669"/>
    <property type="project" value="InterPro"/>
</dbReference>
<reference evidence="5" key="1">
    <citation type="submission" date="2023-11" db="EMBL/GenBank/DDBJ databases">
        <title>Genome assemblies of two species of porcelain crab, Petrolisthes cinctipes and Petrolisthes manimaculis (Anomura: Porcellanidae).</title>
        <authorList>
            <person name="Angst P."/>
        </authorList>
    </citation>
    <scope>NUCLEOTIDE SEQUENCE</scope>
    <source>
        <strain evidence="5">PB745_02</strain>
        <tissue evidence="5">Gill</tissue>
    </source>
</reference>
<dbReference type="AlphaFoldDB" id="A0AAE1NXG8"/>
<feature type="region of interest" description="Disordered" evidence="4">
    <location>
        <begin position="43"/>
        <end position="106"/>
    </location>
</feature>
<evidence type="ECO:0000256" key="2">
    <source>
        <dbReference type="ARBA" id="ARBA00006393"/>
    </source>
</evidence>
<evidence type="ECO:0000256" key="1">
    <source>
        <dbReference type="ARBA" id="ARBA00002844"/>
    </source>
</evidence>
<keyword evidence="6" id="KW-1185">Reference proteome</keyword>
<evidence type="ECO:0000256" key="3">
    <source>
        <dbReference type="ARBA" id="ARBA00023013"/>
    </source>
</evidence>
<evidence type="ECO:0008006" key="7">
    <source>
        <dbReference type="Google" id="ProtNLM"/>
    </source>
</evidence>
<gene>
    <name evidence="5" type="ORF">Pmani_030479</name>
</gene>
<comment type="caution">
    <text evidence="5">The sequence shown here is derived from an EMBL/GenBank/DDBJ whole genome shotgun (WGS) entry which is preliminary data.</text>
</comment>
<comment type="similarity">
    <text evidence="2">Belongs to the PKI family.</text>
</comment>
<evidence type="ECO:0000313" key="6">
    <source>
        <dbReference type="Proteomes" id="UP001292094"/>
    </source>
</evidence>
<protein>
    <recommendedName>
        <fullName evidence="7">cAMP-dependent protein kinase inhibitor beta</fullName>
    </recommendedName>
</protein>
<sequence length="106" mass="10593">MLWPRHACSSSLTNQAGCRMLCVMEGARNGQGDATTEFIATGRTGRRNALPDILSDHSSTSTADLPDALEKLSCSDTGNEGGAAGGASGSSSSEGATGGQEQASGS</sequence>
<comment type="function">
    <text evidence="1">Extremely potent competitive inhibitor of cAMP-dependent protein kinase activity, this protein interacts with the catalytic subunit of the enzyme after the cAMP-induced dissociation of its regulatory chains.</text>
</comment>
<dbReference type="PANTHER" id="PTHR15416">
    <property type="entry name" value="CAMP-DEPENDENT PROTEIN KINASE INHIBITOR/PKI"/>
    <property type="match status" value="1"/>
</dbReference>
<evidence type="ECO:0000313" key="5">
    <source>
        <dbReference type="EMBL" id="KAK4297076.1"/>
    </source>
</evidence>
<dbReference type="Proteomes" id="UP001292094">
    <property type="component" value="Unassembled WGS sequence"/>
</dbReference>
<feature type="compositionally biased region" description="Gly residues" evidence="4">
    <location>
        <begin position="79"/>
        <end position="88"/>
    </location>
</feature>
<accession>A0AAE1NXG8</accession>
<dbReference type="Pfam" id="PF02827">
    <property type="entry name" value="PKI"/>
    <property type="match status" value="1"/>
</dbReference>
<name>A0AAE1NXG8_9EUCA</name>
<dbReference type="InterPro" id="IPR004171">
    <property type="entry name" value="cAMP_dep_PKI"/>
</dbReference>
<evidence type="ECO:0000256" key="4">
    <source>
        <dbReference type="SAM" id="MobiDB-lite"/>
    </source>
</evidence>
<proteinExistence type="inferred from homology"/>